<dbReference type="Gene3D" id="3.30.390.30">
    <property type="match status" value="1"/>
</dbReference>
<comment type="cofactor">
    <cofactor evidence="2">
        <name>FAD</name>
        <dbReference type="ChEBI" id="CHEBI:57692"/>
    </cofactor>
</comment>
<keyword evidence="4" id="KW-0349">Heme</keyword>
<evidence type="ECO:0000259" key="12">
    <source>
        <dbReference type="Pfam" id="PF07992"/>
    </source>
</evidence>
<dbReference type="InterPro" id="IPR023753">
    <property type="entry name" value="FAD/NAD-binding_dom"/>
</dbReference>
<feature type="domain" description="FAD/NAD(P)-binding" evidence="12">
    <location>
        <begin position="5"/>
        <end position="299"/>
    </location>
</feature>
<proteinExistence type="predicted"/>
<dbReference type="Proteomes" id="UP001240447">
    <property type="component" value="Unassembled WGS sequence"/>
</dbReference>
<keyword evidence="6" id="KW-0479">Metal-binding</keyword>
<keyword evidence="10" id="KW-0411">Iron-sulfur</keyword>
<protein>
    <submittedName>
        <fullName evidence="14">NAD(P)H-nitrite reductase large subunit</fullName>
    </submittedName>
</protein>
<evidence type="ECO:0000256" key="3">
    <source>
        <dbReference type="ARBA" id="ARBA00005096"/>
    </source>
</evidence>
<dbReference type="Pfam" id="PF18267">
    <property type="entry name" value="Rubredoxin_C"/>
    <property type="match status" value="1"/>
</dbReference>
<dbReference type="InterPro" id="IPR052034">
    <property type="entry name" value="NasD-like"/>
</dbReference>
<evidence type="ECO:0000256" key="4">
    <source>
        <dbReference type="ARBA" id="ARBA00022617"/>
    </source>
</evidence>
<keyword evidence="15" id="KW-1185">Reference proteome</keyword>
<evidence type="ECO:0000313" key="15">
    <source>
        <dbReference type="Proteomes" id="UP001240447"/>
    </source>
</evidence>
<feature type="region of interest" description="Disordered" evidence="11">
    <location>
        <begin position="474"/>
        <end position="493"/>
    </location>
</feature>
<comment type="pathway">
    <text evidence="3">Nitrogen metabolism; nitrate reduction (assimilation).</text>
</comment>
<dbReference type="EMBL" id="JAUSQM010000001">
    <property type="protein sequence ID" value="MDP9820959.1"/>
    <property type="molecule type" value="Genomic_DNA"/>
</dbReference>
<evidence type="ECO:0000256" key="11">
    <source>
        <dbReference type="SAM" id="MobiDB-lite"/>
    </source>
</evidence>
<evidence type="ECO:0000256" key="6">
    <source>
        <dbReference type="ARBA" id="ARBA00022723"/>
    </source>
</evidence>
<evidence type="ECO:0000256" key="2">
    <source>
        <dbReference type="ARBA" id="ARBA00001974"/>
    </source>
</evidence>
<evidence type="ECO:0000256" key="7">
    <source>
        <dbReference type="ARBA" id="ARBA00022827"/>
    </source>
</evidence>
<dbReference type="Pfam" id="PF07992">
    <property type="entry name" value="Pyr_redox_2"/>
    <property type="match status" value="1"/>
</dbReference>
<dbReference type="PANTHER" id="PTHR43809">
    <property type="entry name" value="NITRITE REDUCTASE (NADH) LARGE SUBUNIT"/>
    <property type="match status" value="1"/>
</dbReference>
<keyword evidence="8" id="KW-0560">Oxidoreductase</keyword>
<evidence type="ECO:0000313" key="14">
    <source>
        <dbReference type="EMBL" id="MDP9820959.1"/>
    </source>
</evidence>
<dbReference type="InterPro" id="IPR041575">
    <property type="entry name" value="Rubredoxin_C"/>
</dbReference>
<comment type="cofactor">
    <cofactor evidence="1">
        <name>siroheme</name>
        <dbReference type="ChEBI" id="CHEBI:60052"/>
    </cofactor>
</comment>
<name>A0ABT9NKL1_9ACTN</name>
<dbReference type="PRINTS" id="PR00368">
    <property type="entry name" value="FADPNR"/>
</dbReference>
<evidence type="ECO:0000259" key="13">
    <source>
        <dbReference type="Pfam" id="PF18267"/>
    </source>
</evidence>
<dbReference type="SUPFAM" id="SSF51905">
    <property type="entry name" value="FAD/NAD(P)-binding domain"/>
    <property type="match status" value="2"/>
</dbReference>
<evidence type="ECO:0000256" key="10">
    <source>
        <dbReference type="ARBA" id="ARBA00023014"/>
    </source>
</evidence>
<dbReference type="RefSeq" id="WP_306824822.1">
    <property type="nucleotide sequence ID" value="NZ_JAUSQM010000001.1"/>
</dbReference>
<evidence type="ECO:0000256" key="8">
    <source>
        <dbReference type="ARBA" id="ARBA00023002"/>
    </source>
</evidence>
<gene>
    <name evidence="14" type="ORF">J2S59_000768</name>
</gene>
<dbReference type="InterPro" id="IPR016156">
    <property type="entry name" value="FAD/NAD-linked_Rdtase_dimer_sf"/>
</dbReference>
<keyword evidence="7" id="KW-0274">FAD</keyword>
<accession>A0ABT9NKL1</accession>
<reference evidence="14 15" key="1">
    <citation type="submission" date="2023-07" db="EMBL/GenBank/DDBJ databases">
        <title>Sequencing the genomes of 1000 actinobacteria strains.</title>
        <authorList>
            <person name="Klenk H.-P."/>
        </authorList>
    </citation>
    <scope>NUCLEOTIDE SEQUENCE [LARGE SCALE GENOMIC DNA]</scope>
    <source>
        <strain evidence="14 15">GD13</strain>
    </source>
</reference>
<dbReference type="Gene3D" id="3.50.50.60">
    <property type="entry name" value="FAD/NAD(P)-binding domain"/>
    <property type="match status" value="2"/>
</dbReference>
<comment type="caution">
    <text evidence="14">The sequence shown here is derived from an EMBL/GenBank/DDBJ whole genome shotgun (WGS) entry which is preliminary data.</text>
</comment>
<dbReference type="InterPro" id="IPR036188">
    <property type="entry name" value="FAD/NAD-bd_sf"/>
</dbReference>
<sequence>MSGRRVVVVGHGMVAVRLVELLVAGGWIDDGGSVVVVGEEAGPAYNRILLSAVLEGTHDGDALALREPGWYAEHGIELRTGVRVHGVDRVAREVELQDGSRVGYDHLVLATGAVATLPPIRGLVLEDGRLDPRVHAFRSLADCRRLRAALTDAAEPVRRAVVIGGGLLGLQVARALGAHSVVTEVVEGGEHLLSRQLGPAGGGVLARDLARLGTPVYTGARAVRLVPAPDAEHALGVRLDNGHVLSTDLVVLTAGSRPSTRLARRCGLEVRRGVVVDDHLTSVTDPAVHAIGDCAEHRDRVAGFVAPGWEQAEVLAARLLGADVTYDGVREVARLRATDLDVAVLGDPERATGEVVEVTNPLAGSHRKLVVRDGRIVAAALVGDTSRVGLLTQYVDRGTVLGPREPGELLLPDPTTTAAGPAALPDDVEVCACAGVSAGAIRACGSLARARETTRATTGCGGCAATVRALLAAASPDASPDAPPHPSRERTLR</sequence>
<organism evidence="14 15">
    <name type="scientific">Nocardioides massiliensis</name>
    <dbReference type="NCBI Taxonomy" id="1325935"/>
    <lineage>
        <taxon>Bacteria</taxon>
        <taxon>Bacillati</taxon>
        <taxon>Actinomycetota</taxon>
        <taxon>Actinomycetes</taxon>
        <taxon>Propionibacteriales</taxon>
        <taxon>Nocardioidaceae</taxon>
        <taxon>Nocardioides</taxon>
    </lineage>
</organism>
<keyword evidence="9" id="KW-0408">Iron</keyword>
<keyword evidence="5" id="KW-0285">Flavoprotein</keyword>
<evidence type="ECO:0000256" key="1">
    <source>
        <dbReference type="ARBA" id="ARBA00001929"/>
    </source>
</evidence>
<dbReference type="PANTHER" id="PTHR43809:SF1">
    <property type="entry name" value="NITRITE REDUCTASE (NADH) LARGE SUBUNIT"/>
    <property type="match status" value="1"/>
</dbReference>
<feature type="domain" description="NADH-rubredoxin oxidoreductase C-terminal" evidence="13">
    <location>
        <begin position="333"/>
        <end position="398"/>
    </location>
</feature>
<evidence type="ECO:0000256" key="5">
    <source>
        <dbReference type="ARBA" id="ARBA00022630"/>
    </source>
</evidence>
<evidence type="ECO:0000256" key="9">
    <source>
        <dbReference type="ARBA" id="ARBA00023004"/>
    </source>
</evidence>